<feature type="region of interest" description="Disordered" evidence="1">
    <location>
        <begin position="39"/>
        <end position="67"/>
    </location>
</feature>
<feature type="chain" id="PRO_5046258176" description="Lipoprotein" evidence="2">
    <location>
        <begin position="32"/>
        <end position="216"/>
    </location>
</feature>
<reference evidence="3 4" key="1">
    <citation type="journal article" date="2019" name="Int. J. Syst. Evol. Microbiol.">
        <title>The Global Catalogue of Microorganisms (GCM) 10K type strain sequencing project: providing services to taxonomists for standard genome sequencing and annotation.</title>
        <authorList>
            <consortium name="The Broad Institute Genomics Platform"/>
            <consortium name="The Broad Institute Genome Sequencing Center for Infectious Disease"/>
            <person name="Wu L."/>
            <person name="Ma J."/>
        </authorList>
    </citation>
    <scope>NUCLEOTIDE SEQUENCE [LARGE SCALE GENOMIC DNA]</scope>
    <source>
        <strain evidence="3 4">JCM 13319</strain>
    </source>
</reference>
<protein>
    <recommendedName>
        <fullName evidence="5">Lipoprotein</fullName>
    </recommendedName>
</protein>
<comment type="caution">
    <text evidence="3">The sequence shown here is derived from an EMBL/GenBank/DDBJ whole genome shotgun (WGS) entry which is preliminary data.</text>
</comment>
<evidence type="ECO:0008006" key="5">
    <source>
        <dbReference type="Google" id="ProtNLM"/>
    </source>
</evidence>
<feature type="signal peptide" evidence="2">
    <location>
        <begin position="1"/>
        <end position="31"/>
    </location>
</feature>
<dbReference type="Proteomes" id="UP001501791">
    <property type="component" value="Unassembled WGS sequence"/>
</dbReference>
<dbReference type="PROSITE" id="PS51257">
    <property type="entry name" value="PROKAR_LIPOPROTEIN"/>
    <property type="match status" value="1"/>
</dbReference>
<evidence type="ECO:0000256" key="1">
    <source>
        <dbReference type="SAM" id="MobiDB-lite"/>
    </source>
</evidence>
<dbReference type="RefSeq" id="WP_346036002.1">
    <property type="nucleotide sequence ID" value="NZ_BAAALY010000006.1"/>
</dbReference>
<evidence type="ECO:0000313" key="4">
    <source>
        <dbReference type="Proteomes" id="UP001501791"/>
    </source>
</evidence>
<sequence>MKTGLGGRIRYRTTTALTLAAALALPLVLSGCEDHSPVAAPTSTLPAEDPSDGSPSADPQPTIPAYETDLDLSPEETEAVEGALVAFEGYIATINRVFSSGGTDSGNPGKFARDGSLESLESEAESMRSKNQYMAGQYKAYDIQIESVDLRNSESSDNAVSILFCTRDSDWSVVDQGDPLPSVQPRGITMQHVVTNVDGQWKVANQYLRSKKCENA</sequence>
<evidence type="ECO:0000313" key="3">
    <source>
        <dbReference type="EMBL" id="GAA1545481.1"/>
    </source>
</evidence>
<keyword evidence="2" id="KW-0732">Signal</keyword>
<name>A0ABN2BUV1_9MICO</name>
<proteinExistence type="predicted"/>
<gene>
    <name evidence="3" type="ORF">GCM10009691_20100</name>
</gene>
<accession>A0ABN2BUV1</accession>
<organism evidence="3 4">
    <name type="scientific">Brevibacterium picturae</name>
    <dbReference type="NCBI Taxonomy" id="260553"/>
    <lineage>
        <taxon>Bacteria</taxon>
        <taxon>Bacillati</taxon>
        <taxon>Actinomycetota</taxon>
        <taxon>Actinomycetes</taxon>
        <taxon>Micrococcales</taxon>
        <taxon>Brevibacteriaceae</taxon>
        <taxon>Brevibacterium</taxon>
    </lineage>
</organism>
<dbReference type="EMBL" id="BAAALY010000006">
    <property type="protein sequence ID" value="GAA1545481.1"/>
    <property type="molecule type" value="Genomic_DNA"/>
</dbReference>
<keyword evidence="4" id="KW-1185">Reference proteome</keyword>
<evidence type="ECO:0000256" key="2">
    <source>
        <dbReference type="SAM" id="SignalP"/>
    </source>
</evidence>